<gene>
    <name evidence="1" type="ordered locus">Caur_2158</name>
</gene>
<evidence type="ECO:0000313" key="1">
    <source>
        <dbReference type="EMBL" id="ABY35370.1"/>
    </source>
</evidence>
<dbReference type="InterPro" id="IPR024364">
    <property type="entry name" value="Baseplate_phage_T4-like"/>
</dbReference>
<dbReference type="Pfam" id="PF12322">
    <property type="entry name" value="T4_baseplate"/>
    <property type="match status" value="1"/>
</dbReference>
<protein>
    <recommendedName>
        <fullName evidence="3">Phage baseplate protein</fullName>
    </recommendedName>
</protein>
<proteinExistence type="predicted"/>
<dbReference type="KEGG" id="cau:Caur_2158"/>
<sequence length="217" mass="23861">MAQPPVVRALSLLTPFFQDQPLAGLPVGARDALLLLVREWLFGTQMPCVVRCQQCAARLEFTLATTDLRALSPTTTVHQVDHAGETITFRLPTSDDLLAFPAGAATPRLIIERCLLEAPAALSGDALTAVATAMAEADPLLDFRIALTCPECGHAWSAPFDVTAFVWQEIDAWARRLLHDVHTLARAYGWGERDILALSPWRRAFYLRLVSDERSIG</sequence>
<dbReference type="STRING" id="324602.Caur_2158"/>
<evidence type="ECO:0008006" key="3">
    <source>
        <dbReference type="Google" id="ProtNLM"/>
    </source>
</evidence>
<keyword evidence="2" id="KW-1185">Reference proteome</keyword>
<dbReference type="eggNOG" id="ENOG5030ZP1">
    <property type="taxonomic scope" value="Bacteria"/>
</dbReference>
<dbReference type="InParanoid" id="A9WF55"/>
<evidence type="ECO:0000313" key="2">
    <source>
        <dbReference type="Proteomes" id="UP000002008"/>
    </source>
</evidence>
<accession>A9WF55</accession>
<dbReference type="AlphaFoldDB" id="A9WF55"/>
<organism evidence="1 2">
    <name type="scientific">Chloroflexus aurantiacus (strain ATCC 29366 / DSM 635 / J-10-fl)</name>
    <dbReference type="NCBI Taxonomy" id="324602"/>
    <lineage>
        <taxon>Bacteria</taxon>
        <taxon>Bacillati</taxon>
        <taxon>Chloroflexota</taxon>
        <taxon>Chloroflexia</taxon>
        <taxon>Chloroflexales</taxon>
        <taxon>Chloroflexineae</taxon>
        <taxon>Chloroflexaceae</taxon>
        <taxon>Chloroflexus</taxon>
    </lineage>
</organism>
<dbReference type="EMBL" id="CP000909">
    <property type="protein sequence ID" value="ABY35370.1"/>
    <property type="molecule type" value="Genomic_DNA"/>
</dbReference>
<dbReference type="Proteomes" id="UP000002008">
    <property type="component" value="Chromosome"/>
</dbReference>
<dbReference type="HOGENOM" id="CLU_076891_0_0_0"/>
<reference evidence="2" key="1">
    <citation type="journal article" date="2011" name="BMC Genomics">
        <title>Complete genome sequence of the filamentous anoxygenic phototrophic bacterium Chloroflexus aurantiacus.</title>
        <authorList>
            <person name="Tang K.H."/>
            <person name="Barry K."/>
            <person name="Chertkov O."/>
            <person name="Dalin E."/>
            <person name="Han C.S."/>
            <person name="Hauser L.J."/>
            <person name="Honchak B.M."/>
            <person name="Karbach L.E."/>
            <person name="Land M.L."/>
            <person name="Lapidus A."/>
            <person name="Larimer F.W."/>
            <person name="Mikhailova N."/>
            <person name="Pitluck S."/>
            <person name="Pierson B.K."/>
            <person name="Blankenship R.E."/>
        </authorList>
    </citation>
    <scope>NUCLEOTIDE SEQUENCE [LARGE SCALE GENOMIC DNA]</scope>
    <source>
        <strain evidence="2">ATCC 29366 / DSM 635 / J-10-fl</strain>
    </source>
</reference>
<dbReference type="PATRIC" id="fig|324602.8.peg.2445"/>
<name>A9WF55_CHLAA</name>
<dbReference type="EnsemblBacteria" id="ABY35370">
    <property type="protein sequence ID" value="ABY35370"/>
    <property type="gene ID" value="Caur_2158"/>
</dbReference>